<organism evidence="2">
    <name type="scientific">Oryza sativa subsp. japonica</name>
    <name type="common">Rice</name>
    <dbReference type="NCBI Taxonomy" id="39947"/>
    <lineage>
        <taxon>Eukaryota</taxon>
        <taxon>Viridiplantae</taxon>
        <taxon>Streptophyta</taxon>
        <taxon>Embryophyta</taxon>
        <taxon>Tracheophyta</taxon>
        <taxon>Spermatophyta</taxon>
        <taxon>Magnoliopsida</taxon>
        <taxon>Liliopsida</taxon>
        <taxon>Poales</taxon>
        <taxon>Poaceae</taxon>
        <taxon>BOP clade</taxon>
        <taxon>Oryzoideae</taxon>
        <taxon>Oryzeae</taxon>
        <taxon>Oryzinae</taxon>
        <taxon>Oryza</taxon>
        <taxon>Oryza sativa</taxon>
    </lineage>
</organism>
<dbReference type="Proteomes" id="UP000817658">
    <property type="component" value="Chromosome 1"/>
</dbReference>
<name>Q5ZDF2_ORYSJ</name>
<gene>
    <name evidence="2" type="primary">P0416G11.19</name>
</gene>
<dbReference type="EMBL" id="AP002968">
    <property type="protein sequence ID" value="BAD61326.1"/>
    <property type="molecule type" value="Genomic_DNA"/>
</dbReference>
<reference evidence="2" key="1">
    <citation type="journal article" date="2002" name="Nature">
        <title>The genome sequence and structure of rice chromosome 1.</title>
        <authorList>
            <person name="Sasaki T."/>
            <person name="Matsumoto T."/>
            <person name="Yamamoto K."/>
            <person name="Sakata K."/>
            <person name="Baba T."/>
            <person name="Katayose Y."/>
            <person name="Wu J."/>
            <person name="Niimura Y."/>
            <person name="Cheng Z."/>
            <person name="Nagamura Y."/>
            <person name="Antonio B.A."/>
            <person name="Kanamori H."/>
            <person name="Hosokawa S."/>
            <person name="Masukawa M."/>
            <person name="Arikawa K."/>
            <person name="Chiden Y."/>
            <person name="Hayashi M."/>
            <person name="Okamoto M."/>
            <person name="Ando T."/>
            <person name="Aoki H."/>
            <person name="Arita K."/>
            <person name="Hamada M."/>
            <person name="Harada C."/>
            <person name="Hijishita S."/>
            <person name="Honda M."/>
            <person name="Ichikawa Y."/>
            <person name="Idonuma A."/>
            <person name="Iijima M."/>
            <person name="Ikeda M."/>
            <person name="Ikeno M."/>
            <person name="Itoh S."/>
            <person name="Itoh T."/>
            <person name="Itoh Y."/>
            <person name="Itoh Y."/>
            <person name="Iwabuchi A."/>
            <person name="Kamiya K."/>
            <person name="Karasawa W."/>
            <person name="Katagiri S."/>
            <person name="Kikuta A."/>
            <person name="Kobayashi N."/>
            <person name="Kono I."/>
            <person name="Machita K."/>
            <person name="Maehara T."/>
            <person name="Mizuno H."/>
            <person name="Mizubayashi T."/>
            <person name="Mukai Y."/>
            <person name="Nagasaki H."/>
            <person name="Nakashima M."/>
            <person name="Nakama Y."/>
            <person name="Nakamichi Y."/>
            <person name="Nakamura M."/>
            <person name="Namiki N."/>
            <person name="Negishi M."/>
            <person name="Ohta I."/>
            <person name="Ono N."/>
            <person name="Saji S."/>
            <person name="Sakai K."/>
            <person name="Shibata M."/>
            <person name="Shimokawa T."/>
            <person name="Shomura A."/>
            <person name="Song J."/>
            <person name="Takazaki Y."/>
            <person name="Terasawa K."/>
            <person name="Tsuji K."/>
            <person name="Waki K."/>
            <person name="Yamagata H."/>
            <person name="Yamane H."/>
            <person name="Yoshiki S."/>
            <person name="Yoshihara R."/>
            <person name="Yukawa K."/>
            <person name="Zhong H."/>
            <person name="Iwama H."/>
            <person name="Endo T."/>
            <person name="Ito H."/>
            <person name="Hahn J.H."/>
            <person name="Kim H.I."/>
            <person name="Eun M.Y."/>
            <person name="Yano M."/>
            <person name="Jiang J."/>
            <person name="Gojobori T."/>
        </authorList>
    </citation>
    <scope>NUCLEOTIDE SEQUENCE [LARGE SCALE GENOMIC DNA]</scope>
</reference>
<accession>Q5ZDF2</accession>
<dbReference type="AlphaFoldDB" id="Q5ZDF2"/>
<protein>
    <submittedName>
        <fullName evidence="2">Uncharacterized protein</fullName>
    </submittedName>
</protein>
<evidence type="ECO:0000256" key="1">
    <source>
        <dbReference type="SAM" id="MobiDB-lite"/>
    </source>
</evidence>
<proteinExistence type="predicted"/>
<sequence length="82" mass="8903">MEGRAEEGEIVMLRGMTVKGGKHRQVSETMISGKGVVPEALLVPITCACKRLEPGKNRSNIGTEDEPAMERIRGEPIRVNAS</sequence>
<feature type="region of interest" description="Disordered" evidence="1">
    <location>
        <begin position="55"/>
        <end position="82"/>
    </location>
</feature>
<evidence type="ECO:0000313" key="2">
    <source>
        <dbReference type="EMBL" id="BAD61326.1"/>
    </source>
</evidence>